<accession>A0A6J4LM78</accession>
<organism evidence="2">
    <name type="scientific">uncultured Nocardioidaceae bacterium</name>
    <dbReference type="NCBI Taxonomy" id="253824"/>
    <lineage>
        <taxon>Bacteria</taxon>
        <taxon>Bacillati</taxon>
        <taxon>Actinomycetota</taxon>
        <taxon>Actinomycetes</taxon>
        <taxon>Propionibacteriales</taxon>
        <taxon>Nocardioidaceae</taxon>
        <taxon>environmental samples</taxon>
    </lineage>
</organism>
<proteinExistence type="predicted"/>
<gene>
    <name evidence="2" type="ORF">AVDCRST_MAG46-1718</name>
</gene>
<dbReference type="Gene3D" id="6.10.250.660">
    <property type="match status" value="1"/>
</dbReference>
<evidence type="ECO:0000313" key="2">
    <source>
        <dbReference type="EMBL" id="CAA9336570.1"/>
    </source>
</evidence>
<evidence type="ECO:0008006" key="3">
    <source>
        <dbReference type="Google" id="ProtNLM"/>
    </source>
</evidence>
<sequence length="105" mass="11403">MIWLLTVLAILVIGALVVLAVARGAGMAPAYDDRREVRLPVGRPLRAEDLRAARFTMTLRGYRMAEVDALIARIAAEMDARTAPAKPDADDLTAPLSTPEEPHAR</sequence>
<evidence type="ECO:0000256" key="1">
    <source>
        <dbReference type="SAM" id="MobiDB-lite"/>
    </source>
</evidence>
<dbReference type="NCBIfam" id="TIGR03544">
    <property type="entry name" value="DivI1A_domain"/>
    <property type="match status" value="1"/>
</dbReference>
<dbReference type="InterPro" id="IPR019933">
    <property type="entry name" value="DivIVA_domain"/>
</dbReference>
<protein>
    <recommendedName>
        <fullName evidence="3">DivIVA domain-containing protein</fullName>
    </recommendedName>
</protein>
<dbReference type="EMBL" id="CADCUD010000114">
    <property type="protein sequence ID" value="CAA9336570.1"/>
    <property type="molecule type" value="Genomic_DNA"/>
</dbReference>
<name>A0A6J4LM78_9ACTN</name>
<dbReference type="AlphaFoldDB" id="A0A6J4LM78"/>
<reference evidence="2" key="1">
    <citation type="submission" date="2020-02" db="EMBL/GenBank/DDBJ databases">
        <authorList>
            <person name="Meier V. D."/>
        </authorList>
    </citation>
    <scope>NUCLEOTIDE SEQUENCE</scope>
    <source>
        <strain evidence="2">AVDCRST_MAG46</strain>
    </source>
</reference>
<feature type="region of interest" description="Disordered" evidence="1">
    <location>
        <begin position="81"/>
        <end position="105"/>
    </location>
</feature>